<evidence type="ECO:0000259" key="4">
    <source>
        <dbReference type="PROSITE" id="PS51034"/>
    </source>
</evidence>
<reference evidence="5 6" key="1">
    <citation type="journal article" date="2008" name="Nature">
        <title>The genome of the model beetle and pest Tribolium castaneum.</title>
        <authorList>
            <consortium name="Tribolium Genome Sequencing Consortium"/>
            <person name="Richards S."/>
            <person name="Gibbs R.A."/>
            <person name="Weinstock G.M."/>
            <person name="Brown S.J."/>
            <person name="Denell R."/>
            <person name="Beeman R.W."/>
            <person name="Gibbs R."/>
            <person name="Beeman R.W."/>
            <person name="Brown S.J."/>
            <person name="Bucher G."/>
            <person name="Friedrich M."/>
            <person name="Grimmelikhuijzen C.J."/>
            <person name="Klingler M."/>
            <person name="Lorenzen M."/>
            <person name="Richards S."/>
            <person name="Roth S."/>
            <person name="Schroder R."/>
            <person name="Tautz D."/>
            <person name="Zdobnov E.M."/>
            <person name="Muzny D."/>
            <person name="Gibbs R.A."/>
            <person name="Weinstock G.M."/>
            <person name="Attaway T."/>
            <person name="Bell S."/>
            <person name="Buhay C.J."/>
            <person name="Chandrabose M.N."/>
            <person name="Chavez D."/>
            <person name="Clerk-Blankenburg K.P."/>
            <person name="Cree A."/>
            <person name="Dao M."/>
            <person name="Davis C."/>
            <person name="Chacko J."/>
            <person name="Dinh H."/>
            <person name="Dugan-Rocha S."/>
            <person name="Fowler G."/>
            <person name="Garner T.T."/>
            <person name="Garnes J."/>
            <person name="Gnirke A."/>
            <person name="Hawes A."/>
            <person name="Hernandez J."/>
            <person name="Hines S."/>
            <person name="Holder M."/>
            <person name="Hume J."/>
            <person name="Jhangiani S.N."/>
            <person name="Joshi V."/>
            <person name="Khan Z.M."/>
            <person name="Jackson L."/>
            <person name="Kovar C."/>
            <person name="Kowis A."/>
            <person name="Lee S."/>
            <person name="Lewis L.R."/>
            <person name="Margolis J."/>
            <person name="Morgan M."/>
            <person name="Nazareth L.V."/>
            <person name="Nguyen N."/>
            <person name="Okwuonu G."/>
            <person name="Parker D."/>
            <person name="Richards S."/>
            <person name="Ruiz S.J."/>
            <person name="Santibanez J."/>
            <person name="Savard J."/>
            <person name="Scherer S.E."/>
            <person name="Schneider B."/>
            <person name="Sodergren E."/>
            <person name="Tautz D."/>
            <person name="Vattahil S."/>
            <person name="Villasana D."/>
            <person name="White C.S."/>
            <person name="Wright R."/>
            <person name="Park Y."/>
            <person name="Beeman R.W."/>
            <person name="Lord J."/>
            <person name="Oppert B."/>
            <person name="Lorenzen M."/>
            <person name="Brown S."/>
            <person name="Wang L."/>
            <person name="Savard J."/>
            <person name="Tautz D."/>
            <person name="Richards S."/>
            <person name="Weinstock G."/>
            <person name="Gibbs R.A."/>
            <person name="Liu Y."/>
            <person name="Worley K."/>
            <person name="Weinstock G."/>
            <person name="Elsik C.G."/>
            <person name="Reese J.T."/>
            <person name="Elhaik E."/>
            <person name="Landan G."/>
            <person name="Graur D."/>
            <person name="Arensburger P."/>
            <person name="Atkinson P."/>
            <person name="Beeman R.W."/>
            <person name="Beidler J."/>
            <person name="Brown S.J."/>
            <person name="Demuth J.P."/>
            <person name="Drury D.W."/>
            <person name="Du Y.Z."/>
            <person name="Fujiwara H."/>
            <person name="Lorenzen M."/>
            <person name="Maselli V."/>
            <person name="Osanai M."/>
            <person name="Park Y."/>
            <person name="Robertson H.M."/>
            <person name="Tu Z."/>
            <person name="Wang J.J."/>
            <person name="Wang S."/>
            <person name="Richards S."/>
            <person name="Song H."/>
            <person name="Zhang L."/>
            <person name="Sodergren E."/>
            <person name="Werner D."/>
            <person name="Stanke M."/>
            <person name="Morgenstern B."/>
            <person name="Solovyev V."/>
            <person name="Kosarev P."/>
            <person name="Brown G."/>
            <person name="Chen H.C."/>
            <person name="Ermolaeva O."/>
            <person name="Hlavina W."/>
            <person name="Kapustin Y."/>
            <person name="Kiryutin B."/>
            <person name="Kitts P."/>
            <person name="Maglott D."/>
            <person name="Pruitt K."/>
            <person name="Sapojnikov V."/>
            <person name="Souvorov A."/>
            <person name="Mackey A.J."/>
            <person name="Waterhouse R.M."/>
            <person name="Wyder S."/>
            <person name="Zdobnov E.M."/>
            <person name="Zdobnov E.M."/>
            <person name="Wyder S."/>
            <person name="Kriventseva E.V."/>
            <person name="Kadowaki T."/>
            <person name="Bork P."/>
            <person name="Aranda M."/>
            <person name="Bao R."/>
            <person name="Beermann A."/>
            <person name="Berns N."/>
            <person name="Bolognesi R."/>
            <person name="Bonneton F."/>
            <person name="Bopp D."/>
            <person name="Brown S.J."/>
            <person name="Bucher G."/>
            <person name="Butts T."/>
            <person name="Chaumot A."/>
            <person name="Denell R.E."/>
            <person name="Ferrier D.E."/>
            <person name="Friedrich M."/>
            <person name="Gordon C.M."/>
            <person name="Jindra M."/>
            <person name="Klingler M."/>
            <person name="Lan Q."/>
            <person name="Lattorff H.M."/>
            <person name="Laudet V."/>
            <person name="von Levetsow C."/>
            <person name="Liu Z."/>
            <person name="Lutz R."/>
            <person name="Lynch J.A."/>
            <person name="da Fonseca R.N."/>
            <person name="Posnien N."/>
            <person name="Reuter R."/>
            <person name="Roth S."/>
            <person name="Savard J."/>
            <person name="Schinko J.B."/>
            <person name="Schmitt C."/>
            <person name="Schoppmeier M."/>
            <person name="Schroder R."/>
            <person name="Shippy T.D."/>
            <person name="Simonnet F."/>
            <person name="Marques-Souza H."/>
            <person name="Tautz D."/>
            <person name="Tomoyasu Y."/>
            <person name="Trauner J."/>
            <person name="Van der Zee M."/>
            <person name="Vervoort M."/>
            <person name="Wittkopp N."/>
            <person name="Wimmer E.A."/>
            <person name="Yang X."/>
            <person name="Jones A.K."/>
            <person name="Sattelle D.B."/>
            <person name="Ebert P.R."/>
            <person name="Nelson D."/>
            <person name="Scott J.G."/>
            <person name="Beeman R.W."/>
            <person name="Muthukrishnan S."/>
            <person name="Kramer K.J."/>
            <person name="Arakane Y."/>
            <person name="Beeman R.W."/>
            <person name="Zhu Q."/>
            <person name="Hogenkamp D."/>
            <person name="Dixit R."/>
            <person name="Oppert B."/>
            <person name="Jiang H."/>
            <person name="Zou Z."/>
            <person name="Marshall J."/>
            <person name="Elpidina E."/>
            <person name="Vinokurov K."/>
            <person name="Oppert C."/>
            <person name="Zou Z."/>
            <person name="Evans J."/>
            <person name="Lu Z."/>
            <person name="Zhao P."/>
            <person name="Sumathipala N."/>
            <person name="Altincicek B."/>
            <person name="Vilcinskas A."/>
            <person name="Williams M."/>
            <person name="Hultmark D."/>
            <person name="Hetru C."/>
            <person name="Jiang H."/>
            <person name="Grimmelikhuijzen C.J."/>
            <person name="Hauser F."/>
            <person name="Cazzamali G."/>
            <person name="Williamson M."/>
            <person name="Park Y."/>
            <person name="Li B."/>
            <person name="Tanaka Y."/>
            <person name="Predel R."/>
            <person name="Neupert S."/>
            <person name="Schachtner J."/>
            <person name="Verleyen P."/>
            <person name="Raible F."/>
            <person name="Bork P."/>
            <person name="Friedrich M."/>
            <person name="Walden K.K."/>
            <person name="Robertson H.M."/>
            <person name="Angeli S."/>
            <person name="Foret S."/>
            <person name="Bucher G."/>
            <person name="Schuetz S."/>
            <person name="Maleszka R."/>
            <person name="Wimmer E.A."/>
            <person name="Beeman R.W."/>
            <person name="Lorenzen M."/>
            <person name="Tomoyasu Y."/>
            <person name="Miller S.C."/>
            <person name="Grossmann D."/>
            <person name="Bucher G."/>
        </authorList>
    </citation>
    <scope>NUCLEOTIDE SEQUENCE [LARGE SCALE GENOMIC DNA]</scope>
    <source>
        <strain evidence="5 6">Georgia GA2</strain>
    </source>
</reference>
<feature type="domain" description="Apple" evidence="3">
    <location>
        <begin position="115"/>
        <end position="206"/>
    </location>
</feature>
<keyword evidence="6" id="KW-1185">Reference proteome</keyword>
<evidence type="ECO:0000313" key="5">
    <source>
        <dbReference type="EMBL" id="EFA10317.2"/>
    </source>
</evidence>
<dbReference type="PROSITE" id="PS50948">
    <property type="entry name" value="PAN"/>
    <property type="match status" value="3"/>
</dbReference>
<dbReference type="CDD" id="cd01099">
    <property type="entry name" value="PAN_AP_HGF"/>
    <property type="match status" value="1"/>
</dbReference>
<dbReference type="eggNOG" id="ENOG502QWF2">
    <property type="taxonomic scope" value="Eukaryota"/>
</dbReference>
<keyword evidence="1" id="KW-1133">Transmembrane helix</keyword>
<feature type="domain" description="ZP" evidence="4">
    <location>
        <begin position="303"/>
        <end position="553"/>
    </location>
</feature>
<keyword evidence="2" id="KW-0732">Signal</keyword>
<dbReference type="SMART" id="SM00241">
    <property type="entry name" value="ZP"/>
    <property type="match status" value="1"/>
</dbReference>
<dbReference type="SMART" id="SM00473">
    <property type="entry name" value="PAN_AP"/>
    <property type="match status" value="3"/>
</dbReference>
<dbReference type="OrthoDB" id="6430118at2759"/>
<feature type="chain" id="PRO_5007310924" evidence="2">
    <location>
        <begin position="19"/>
        <end position="700"/>
    </location>
</feature>
<dbReference type="Proteomes" id="UP000007266">
    <property type="component" value="Linkage group 9"/>
</dbReference>
<gene>
    <name evidence="5" type="primary">AUGUSTUS-3.0.2_12533</name>
    <name evidence="5" type="ORF">TcasGA2_TC012533</name>
</gene>
<dbReference type="PROSITE" id="PS51034">
    <property type="entry name" value="ZP_2"/>
    <property type="match status" value="1"/>
</dbReference>
<organism evidence="5 6">
    <name type="scientific">Tribolium castaneum</name>
    <name type="common">Red flour beetle</name>
    <dbReference type="NCBI Taxonomy" id="7070"/>
    <lineage>
        <taxon>Eukaryota</taxon>
        <taxon>Metazoa</taxon>
        <taxon>Ecdysozoa</taxon>
        <taxon>Arthropoda</taxon>
        <taxon>Hexapoda</taxon>
        <taxon>Insecta</taxon>
        <taxon>Pterygota</taxon>
        <taxon>Neoptera</taxon>
        <taxon>Endopterygota</taxon>
        <taxon>Coleoptera</taxon>
        <taxon>Polyphaga</taxon>
        <taxon>Cucujiformia</taxon>
        <taxon>Tenebrionidae</taxon>
        <taxon>Tenebrionidae incertae sedis</taxon>
        <taxon>Tribolium</taxon>
    </lineage>
</organism>
<name>D6X332_TRICA</name>
<feature type="signal peptide" evidence="2">
    <location>
        <begin position="1"/>
        <end position="18"/>
    </location>
</feature>
<evidence type="ECO:0000259" key="3">
    <source>
        <dbReference type="PROSITE" id="PS50948"/>
    </source>
</evidence>
<dbReference type="GO" id="GO:0009653">
    <property type="term" value="P:anatomical structure morphogenesis"/>
    <property type="evidence" value="ECO:0000318"/>
    <property type="project" value="GO_Central"/>
</dbReference>
<evidence type="ECO:0000256" key="1">
    <source>
        <dbReference type="SAM" id="Phobius"/>
    </source>
</evidence>
<sequence length="700" mass="79014">MTLRIIWFFILIDVIIDARKNCGKNDIHFEKILGLKPSDRNVPLLLYQPASNTTAPITTQCLEKCQSNPECQSFVVYFNVSTCYWFRAAVTGAQELELDADTAWFTKVCLKAPKCEKLWVFERVPGATLVGSDTKALPSLTRLECQQSCLNERQFDCRSAKFKINSNYGPGDEVRGTCVLSEVDRHVMPSAYRASTYDDEYFENQCSKPDEDEDGFCTYEEYDNATLGHSDLFFQNQTKESCRSLCEETQIFNCRGYSVVKRNRSFDCYLHSEDSKVHGPRLVQDNFKGKYFEKAPCLNISITCSETYMTVEYNPSMNFMGRMYMEGYSENLECFAKGHGSEIVVLKLPIISEQCGIIKAIAPDNRTLLAGTMILQYNPLVQTQGDRIIRVGCIYGNDSKVLLGTGITITTAPSHVSPLINSTGFAASPVIEMLVLDAETQREVSSTQIGQELELIIELKQADGSLDIWAGHLVAMTEHNDESIILLDDRGCPTNINIFPALTKVATNDSIKLIAKFQAFKFSSSPIVRFSVIVQFCPESCPPVDCGNNVQSFGRRKREIQARAVYTIEGTKVTNVNRTEFEKDRAIMKMPLEFIMIVRNPGANSERLVLGDGKILVAGYDFISNEVCLDYSLFIGLIITWILIQIIFVTCCIILVRRYKKYYEHESTTQSLEQLNKNFGIGFSNLDSRRVHWADNGDYT</sequence>
<dbReference type="STRING" id="7070.D6X332"/>
<feature type="domain" description="Apple" evidence="3">
    <location>
        <begin position="22"/>
        <end position="109"/>
    </location>
</feature>
<proteinExistence type="predicted"/>
<dbReference type="AlphaFoldDB" id="D6X332"/>
<dbReference type="KEGG" id="tca:657906"/>
<dbReference type="FunCoup" id="D6X332">
    <property type="interactions" value="23"/>
</dbReference>
<dbReference type="EMBL" id="KQ971372">
    <property type="protein sequence ID" value="EFA10317.2"/>
    <property type="molecule type" value="Genomic_DNA"/>
</dbReference>
<dbReference type="Pfam" id="PF00024">
    <property type="entry name" value="PAN_1"/>
    <property type="match status" value="1"/>
</dbReference>
<accession>D6X332</accession>
<dbReference type="InterPro" id="IPR001507">
    <property type="entry name" value="ZP_dom"/>
</dbReference>
<dbReference type="InterPro" id="IPR052774">
    <property type="entry name" value="Celegans_DevNeuronal_Protein"/>
</dbReference>
<dbReference type="OMA" id="ARRVHWA"/>
<dbReference type="Gene3D" id="3.50.4.10">
    <property type="entry name" value="Hepatocyte Growth Factor"/>
    <property type="match status" value="1"/>
</dbReference>
<protein>
    <submittedName>
        <fullName evidence="5">Uncharacterized protein</fullName>
    </submittedName>
</protein>
<evidence type="ECO:0000256" key="2">
    <source>
        <dbReference type="SAM" id="SignalP"/>
    </source>
</evidence>
<dbReference type="Pfam" id="PF25057">
    <property type="entry name" value="CUT_N"/>
    <property type="match status" value="1"/>
</dbReference>
<dbReference type="InterPro" id="IPR003609">
    <property type="entry name" value="Pan_app"/>
</dbReference>
<dbReference type="InterPro" id="IPR056953">
    <property type="entry name" value="CUT_N"/>
</dbReference>
<keyword evidence="1" id="KW-0812">Transmembrane</keyword>
<keyword evidence="1" id="KW-0472">Membrane</keyword>
<dbReference type="InParanoid" id="D6X332"/>
<dbReference type="PANTHER" id="PTHR47327:SF8">
    <property type="entry name" value="FI17836P1"/>
    <property type="match status" value="1"/>
</dbReference>
<dbReference type="SUPFAM" id="SSF57414">
    <property type="entry name" value="Hairpin loop containing domain-like"/>
    <property type="match status" value="1"/>
</dbReference>
<feature type="transmembrane region" description="Helical" evidence="1">
    <location>
        <begin position="631"/>
        <end position="656"/>
    </location>
</feature>
<dbReference type="HOGENOM" id="CLU_023705_0_0_1"/>
<evidence type="ECO:0000313" key="6">
    <source>
        <dbReference type="Proteomes" id="UP000007266"/>
    </source>
</evidence>
<reference evidence="5 6" key="2">
    <citation type="journal article" date="2010" name="Nucleic Acids Res.">
        <title>BeetleBase in 2010: revisions to provide comprehensive genomic information for Tribolium castaneum.</title>
        <authorList>
            <person name="Kim H.S."/>
            <person name="Murphy T."/>
            <person name="Xia J."/>
            <person name="Caragea D."/>
            <person name="Park Y."/>
            <person name="Beeman R.W."/>
            <person name="Lorenzen M.D."/>
            <person name="Butcher S."/>
            <person name="Manak J.R."/>
            <person name="Brown S.J."/>
        </authorList>
    </citation>
    <scope>GENOME REANNOTATION</scope>
    <source>
        <strain evidence="5 6">Georgia GA2</strain>
    </source>
</reference>
<feature type="domain" description="Apple" evidence="3">
    <location>
        <begin position="217"/>
        <end position="297"/>
    </location>
</feature>
<dbReference type="PANTHER" id="PTHR47327">
    <property type="entry name" value="FI18240P1-RELATED"/>
    <property type="match status" value="1"/>
</dbReference>